<feature type="compositionally biased region" description="Low complexity" evidence="7">
    <location>
        <begin position="26"/>
        <end position="42"/>
    </location>
</feature>
<keyword evidence="11" id="KW-1185">Reference proteome</keyword>
<feature type="region of interest" description="Disordered" evidence="7">
    <location>
        <begin position="26"/>
        <end position="64"/>
    </location>
</feature>
<keyword evidence="5" id="KW-0378">Hydrolase</keyword>
<dbReference type="Pfam" id="PF13365">
    <property type="entry name" value="Trypsin_2"/>
    <property type="match status" value="1"/>
</dbReference>
<keyword evidence="3 8" id="KW-0732">Signal</keyword>
<dbReference type="InterPro" id="IPR036034">
    <property type="entry name" value="PDZ_sf"/>
</dbReference>
<evidence type="ECO:0000256" key="3">
    <source>
        <dbReference type="ARBA" id="ARBA00022729"/>
    </source>
</evidence>
<dbReference type="NCBIfam" id="TIGR02037">
    <property type="entry name" value="degP_htrA_DO"/>
    <property type="match status" value="1"/>
</dbReference>
<keyword evidence="2" id="KW-0645">Protease</keyword>
<dbReference type="SUPFAM" id="SSF50156">
    <property type="entry name" value="PDZ domain-like"/>
    <property type="match status" value="2"/>
</dbReference>
<reference evidence="10 11" key="1">
    <citation type="submission" date="2023-04" db="EMBL/GenBank/DDBJ databases">
        <title>Marinoamorphus aggregata gen. nov., sp. Nov., isolate from tissue of brittle star Ophioplocus japonicus.</title>
        <authorList>
            <person name="Kawano K."/>
            <person name="Sawayama S."/>
            <person name="Nakagawa S."/>
        </authorList>
    </citation>
    <scope>NUCLEOTIDE SEQUENCE [LARGE SCALE GENOMIC DNA]</scope>
    <source>
        <strain evidence="10 11">NKW23</strain>
    </source>
</reference>
<dbReference type="EMBL" id="BSYI01000025">
    <property type="protein sequence ID" value="GMG83849.1"/>
    <property type="molecule type" value="Genomic_DNA"/>
</dbReference>
<dbReference type="PANTHER" id="PTHR22939:SF129">
    <property type="entry name" value="SERINE PROTEASE HTRA2, MITOCHONDRIAL"/>
    <property type="match status" value="1"/>
</dbReference>
<organism evidence="10 11">
    <name type="scientific">Paralimibaculum aggregatum</name>
    <dbReference type="NCBI Taxonomy" id="3036245"/>
    <lineage>
        <taxon>Bacteria</taxon>
        <taxon>Pseudomonadati</taxon>
        <taxon>Pseudomonadota</taxon>
        <taxon>Alphaproteobacteria</taxon>
        <taxon>Rhodobacterales</taxon>
        <taxon>Paracoccaceae</taxon>
        <taxon>Paralimibaculum</taxon>
    </lineage>
</organism>
<dbReference type="SUPFAM" id="SSF50494">
    <property type="entry name" value="Trypsin-like serine proteases"/>
    <property type="match status" value="1"/>
</dbReference>
<dbReference type="PRINTS" id="PR00834">
    <property type="entry name" value="PROTEASES2C"/>
</dbReference>
<dbReference type="RefSeq" id="WP_285672670.1">
    <property type="nucleotide sequence ID" value="NZ_BSYI01000025.1"/>
</dbReference>
<dbReference type="Proteomes" id="UP001239909">
    <property type="component" value="Unassembled WGS sequence"/>
</dbReference>
<evidence type="ECO:0000256" key="5">
    <source>
        <dbReference type="ARBA" id="ARBA00022801"/>
    </source>
</evidence>
<evidence type="ECO:0000256" key="6">
    <source>
        <dbReference type="ARBA" id="ARBA00022825"/>
    </source>
</evidence>
<comment type="caution">
    <text evidence="10">The sequence shown here is derived from an EMBL/GenBank/DDBJ whole genome shotgun (WGS) entry which is preliminary data.</text>
</comment>
<name>A0ABQ6LRC0_9RHOB</name>
<accession>A0ABQ6LRC0</accession>
<keyword evidence="6" id="KW-0720">Serine protease</keyword>
<dbReference type="Gene3D" id="2.30.42.10">
    <property type="match status" value="2"/>
</dbReference>
<dbReference type="SMART" id="SM00228">
    <property type="entry name" value="PDZ"/>
    <property type="match status" value="2"/>
</dbReference>
<protein>
    <submittedName>
        <fullName evidence="10">Do family serine endopeptidase</fullName>
    </submittedName>
</protein>
<keyword evidence="4" id="KW-0677">Repeat</keyword>
<evidence type="ECO:0000259" key="9">
    <source>
        <dbReference type="SMART" id="SM00228"/>
    </source>
</evidence>
<comment type="similarity">
    <text evidence="1">Belongs to the peptidase S1C family.</text>
</comment>
<evidence type="ECO:0000256" key="7">
    <source>
        <dbReference type="SAM" id="MobiDB-lite"/>
    </source>
</evidence>
<dbReference type="InterPro" id="IPR001478">
    <property type="entry name" value="PDZ"/>
</dbReference>
<feature type="signal peptide" evidence="8">
    <location>
        <begin position="1"/>
        <end position="18"/>
    </location>
</feature>
<dbReference type="PANTHER" id="PTHR22939">
    <property type="entry name" value="SERINE PROTEASE FAMILY S1C HTRA-RELATED"/>
    <property type="match status" value="1"/>
</dbReference>
<feature type="chain" id="PRO_5047165465" evidence="8">
    <location>
        <begin position="19"/>
        <end position="501"/>
    </location>
</feature>
<evidence type="ECO:0000256" key="8">
    <source>
        <dbReference type="SAM" id="SignalP"/>
    </source>
</evidence>
<evidence type="ECO:0000313" key="10">
    <source>
        <dbReference type="EMBL" id="GMG83849.1"/>
    </source>
</evidence>
<evidence type="ECO:0000256" key="1">
    <source>
        <dbReference type="ARBA" id="ARBA00010541"/>
    </source>
</evidence>
<evidence type="ECO:0000313" key="11">
    <source>
        <dbReference type="Proteomes" id="UP001239909"/>
    </source>
</evidence>
<dbReference type="InterPro" id="IPR011782">
    <property type="entry name" value="Pept_S1C_Do"/>
</dbReference>
<evidence type="ECO:0000256" key="2">
    <source>
        <dbReference type="ARBA" id="ARBA00022670"/>
    </source>
</evidence>
<sequence length="501" mass="52267">MSLRLVLVSLIFALAACAAGVERPAAGPAAATDAPGTDAPGPVRAAQTRTSPQPEPRPALRVPESRGQIQLSFAPVVRKAAPAVVNIYARKVVAGRRSPFGNDPFLREFFGDVFRDMPGARRIENSLGSGVILDPAGIVVSNHHVVAGADEITVVLADKREFEGRVIFADEQSDLAVVQLKGAHDLPALDIRDSDTLEVGDLVLAIGNPFGVGQTVTSGIVSGLARSGAGRRLRDGYYIQTDAAINPGNSGGALVDMDGRLIGVNTAILSRSGGSNGIGFAVPANLVARVVEAARTGEAELERPWLGIDGAAVTGDLAEALGLEEARGVVIEALHPASRLAAAGLEPGDVLTGLGGQKVDSMSELNFRAATLGTGRGAEVSYLRDGEPRRASVRLVAAPEIPPREETLIRRGALRGLELVSVNPAVIQEAGLPVTTRGVLVVRARDVSRRVGLRGGDVILSADGQEVRKVGELLDAFRSARTRIVLEILRNGRRGQLVIGG</sequence>
<dbReference type="PROSITE" id="PS51257">
    <property type="entry name" value="PROKAR_LIPOPROTEIN"/>
    <property type="match status" value="1"/>
</dbReference>
<evidence type="ECO:0000256" key="4">
    <source>
        <dbReference type="ARBA" id="ARBA00022737"/>
    </source>
</evidence>
<gene>
    <name evidence="10" type="ORF">LNKW23_30630</name>
</gene>
<proteinExistence type="inferred from homology"/>
<dbReference type="InterPro" id="IPR001940">
    <property type="entry name" value="Peptidase_S1C"/>
</dbReference>
<dbReference type="Pfam" id="PF13180">
    <property type="entry name" value="PDZ_2"/>
    <property type="match status" value="1"/>
</dbReference>
<dbReference type="InterPro" id="IPR009003">
    <property type="entry name" value="Peptidase_S1_PA"/>
</dbReference>
<feature type="domain" description="PDZ" evidence="9">
    <location>
        <begin position="413"/>
        <end position="492"/>
    </location>
</feature>
<dbReference type="Gene3D" id="2.40.10.120">
    <property type="match status" value="1"/>
</dbReference>
<feature type="domain" description="PDZ" evidence="9">
    <location>
        <begin position="304"/>
        <end position="386"/>
    </location>
</feature>